<keyword evidence="1" id="KW-0234">DNA repair</keyword>
<protein>
    <recommendedName>
        <fullName evidence="1">ATP-dependent DNA helicase</fullName>
        <ecNumber evidence="1">5.6.2.3</ecNumber>
    </recommendedName>
</protein>
<dbReference type="SUPFAM" id="SSF52540">
    <property type="entry name" value="P-loop containing nucleoside triphosphate hydrolases"/>
    <property type="match status" value="1"/>
</dbReference>
<evidence type="ECO:0000259" key="2">
    <source>
        <dbReference type="Pfam" id="PF05970"/>
    </source>
</evidence>
<reference evidence="4 5" key="1">
    <citation type="journal article" date="2019" name="Philos. Trans. R. Soc. Lond., B, Biol. Sci.">
        <title>Ant behaviour and brain gene expression of defending hosts depend on the ecological success of the intruding social parasite.</title>
        <authorList>
            <person name="Kaur R."/>
            <person name="Stoldt M."/>
            <person name="Jongepier E."/>
            <person name="Feldmeyer B."/>
            <person name="Menzel F."/>
            <person name="Bornberg-Bauer E."/>
            <person name="Foitzik S."/>
        </authorList>
    </citation>
    <scope>NUCLEOTIDE SEQUENCE [LARGE SCALE GENOMIC DNA]</scope>
    <source>
        <tissue evidence="4">Whole body</tissue>
    </source>
</reference>
<keyword evidence="1" id="KW-0378">Hydrolase</keyword>
<accession>A0A4S2KLL8</accession>
<dbReference type="PANTHER" id="PTHR47642">
    <property type="entry name" value="ATP-DEPENDENT DNA HELICASE"/>
    <property type="match status" value="1"/>
</dbReference>
<dbReference type="EC" id="5.6.2.3" evidence="1"/>
<dbReference type="GO" id="GO:0000723">
    <property type="term" value="P:telomere maintenance"/>
    <property type="evidence" value="ECO:0007669"/>
    <property type="project" value="InterPro"/>
</dbReference>
<name>A0A4S2KLL8_9HYME</name>
<dbReference type="GO" id="GO:0016887">
    <property type="term" value="F:ATP hydrolysis activity"/>
    <property type="evidence" value="ECO:0007669"/>
    <property type="project" value="RHEA"/>
</dbReference>
<keyword evidence="1 4" id="KW-0347">Helicase</keyword>
<dbReference type="GO" id="GO:0043139">
    <property type="term" value="F:5'-3' DNA helicase activity"/>
    <property type="evidence" value="ECO:0007669"/>
    <property type="project" value="UniProtKB-EC"/>
</dbReference>
<comment type="caution">
    <text evidence="4">The sequence shown here is derived from an EMBL/GenBank/DDBJ whole genome shotgun (WGS) entry which is preliminary data.</text>
</comment>
<comment type="catalytic activity">
    <reaction evidence="1">
        <text>ATP + H2O = ADP + phosphate + H(+)</text>
        <dbReference type="Rhea" id="RHEA:13065"/>
        <dbReference type="ChEBI" id="CHEBI:15377"/>
        <dbReference type="ChEBI" id="CHEBI:15378"/>
        <dbReference type="ChEBI" id="CHEBI:30616"/>
        <dbReference type="ChEBI" id="CHEBI:43474"/>
        <dbReference type="ChEBI" id="CHEBI:456216"/>
        <dbReference type="EC" id="5.6.2.3"/>
    </reaction>
</comment>
<organism evidence="4 5">
    <name type="scientific">Temnothorax longispinosus</name>
    <dbReference type="NCBI Taxonomy" id="300112"/>
    <lineage>
        <taxon>Eukaryota</taxon>
        <taxon>Metazoa</taxon>
        <taxon>Ecdysozoa</taxon>
        <taxon>Arthropoda</taxon>
        <taxon>Hexapoda</taxon>
        <taxon>Insecta</taxon>
        <taxon>Pterygota</taxon>
        <taxon>Neoptera</taxon>
        <taxon>Endopterygota</taxon>
        <taxon>Hymenoptera</taxon>
        <taxon>Apocrita</taxon>
        <taxon>Aculeata</taxon>
        <taxon>Formicoidea</taxon>
        <taxon>Formicidae</taxon>
        <taxon>Myrmicinae</taxon>
        <taxon>Temnothorax</taxon>
    </lineage>
</organism>
<dbReference type="AlphaFoldDB" id="A0A4S2KLL8"/>
<dbReference type="GO" id="GO:0005524">
    <property type="term" value="F:ATP binding"/>
    <property type="evidence" value="ECO:0007669"/>
    <property type="project" value="UniProtKB-KW"/>
</dbReference>
<evidence type="ECO:0000256" key="1">
    <source>
        <dbReference type="RuleBase" id="RU363044"/>
    </source>
</evidence>
<dbReference type="InterPro" id="IPR049163">
    <property type="entry name" value="Pif1-like_2B_dom"/>
</dbReference>
<dbReference type="Proteomes" id="UP000310200">
    <property type="component" value="Unassembled WGS sequence"/>
</dbReference>
<evidence type="ECO:0000259" key="3">
    <source>
        <dbReference type="Pfam" id="PF21530"/>
    </source>
</evidence>
<keyword evidence="1" id="KW-0233">DNA recombination</keyword>
<dbReference type="EMBL" id="QBLH01001933">
    <property type="protein sequence ID" value="TGZ50573.1"/>
    <property type="molecule type" value="Genomic_DNA"/>
</dbReference>
<sequence>MLFRDCTRQQIKKVFRSIFWPLLPASYTTRCYAPTVDRLVKPIFIEVTALTGVAARLINGRTLYSAFFLAIEKGRPTVYRQLTGQRLEDARRKWRHIKWLIIDEISMVSYEILRSVQLRLQEFKNNVELFGGVNILLFGDIMQLPPVKGSWCFKQPICFQAEPHLWRYFGLCELKANMRQQNDADFVDLLNNLRVGQINIQQYEMLLNRTYVPLINEFADGEAIRIFCTTQLVNSYNNKMIEKLAETIRIYIINARDESRELATYGQKPPNAAIPTDPNNTGGLLFTLKLAVGSRIMLRSNLKVNEGLVNGSMGVVRGFEWQALRKDQKMVNYLKSLKEPNGYVAISPISVVYQGNKGYGNVERTMLPLILSWAVTVHKLQGVTVERAVVYLGKKVFAKGQAYVALSRVRSLQGLVISEIDQRKLFQRPCDENALAELQRLRSNNTFSTIGGAANSLALRIDASGRKRYRVAKILGE</sequence>
<keyword evidence="1" id="KW-0547">Nucleotide-binding</keyword>
<dbReference type="InterPro" id="IPR051055">
    <property type="entry name" value="PIF1_helicase"/>
</dbReference>
<dbReference type="Pfam" id="PF21530">
    <property type="entry name" value="Pif1_2B_dom"/>
    <property type="match status" value="1"/>
</dbReference>
<keyword evidence="1" id="KW-0227">DNA damage</keyword>
<feature type="domain" description="DNA helicase Pif1-like 2B" evidence="3">
    <location>
        <begin position="288"/>
        <end position="319"/>
    </location>
</feature>
<gene>
    <name evidence="4" type="ORF">DBV15_11469</name>
</gene>
<dbReference type="InterPro" id="IPR027417">
    <property type="entry name" value="P-loop_NTPase"/>
</dbReference>
<keyword evidence="5" id="KW-1185">Reference proteome</keyword>
<dbReference type="GO" id="GO:0006310">
    <property type="term" value="P:DNA recombination"/>
    <property type="evidence" value="ECO:0007669"/>
    <property type="project" value="UniProtKB-KW"/>
</dbReference>
<feature type="domain" description="DNA helicase Pif1-like DEAD-box helicase" evidence="2">
    <location>
        <begin position="47"/>
        <end position="202"/>
    </location>
</feature>
<comment type="similarity">
    <text evidence="1">Belongs to the helicase family.</text>
</comment>
<dbReference type="CDD" id="cd18809">
    <property type="entry name" value="SF1_C_RecD"/>
    <property type="match status" value="1"/>
</dbReference>
<evidence type="ECO:0000313" key="5">
    <source>
        <dbReference type="Proteomes" id="UP000310200"/>
    </source>
</evidence>
<dbReference type="STRING" id="300112.A0A4S2KLL8"/>
<dbReference type="GO" id="GO:0006281">
    <property type="term" value="P:DNA repair"/>
    <property type="evidence" value="ECO:0007669"/>
    <property type="project" value="UniProtKB-KW"/>
</dbReference>
<dbReference type="Pfam" id="PF05970">
    <property type="entry name" value="PIF1"/>
    <property type="match status" value="1"/>
</dbReference>
<dbReference type="Gene3D" id="3.40.50.300">
    <property type="entry name" value="P-loop containing nucleotide triphosphate hydrolases"/>
    <property type="match status" value="2"/>
</dbReference>
<comment type="cofactor">
    <cofactor evidence="1">
        <name>Mg(2+)</name>
        <dbReference type="ChEBI" id="CHEBI:18420"/>
    </cofactor>
</comment>
<evidence type="ECO:0000313" key="4">
    <source>
        <dbReference type="EMBL" id="TGZ50573.1"/>
    </source>
</evidence>
<dbReference type="PANTHER" id="PTHR47642:SF6">
    <property type="entry name" value="ATP-DEPENDENT DNA HELICASE"/>
    <property type="match status" value="1"/>
</dbReference>
<dbReference type="InterPro" id="IPR010285">
    <property type="entry name" value="DNA_helicase_pif1-like_DEAD"/>
</dbReference>
<keyword evidence="1" id="KW-0067">ATP-binding</keyword>
<proteinExistence type="inferred from homology"/>